<dbReference type="STRING" id="824.CGRAC_0369"/>
<name>C8PEX7_9BACT</name>
<evidence type="ECO:0000313" key="3">
    <source>
        <dbReference type="Proteomes" id="UP000005709"/>
    </source>
</evidence>
<reference evidence="2 3" key="1">
    <citation type="submission" date="2009-07" db="EMBL/GenBank/DDBJ databases">
        <authorList>
            <person name="Madupu R."/>
            <person name="Sebastian Y."/>
            <person name="Durkin A.S."/>
            <person name="Torralba M."/>
            <person name="Methe B."/>
            <person name="Sutton G.G."/>
            <person name="Strausberg R.L."/>
            <person name="Nelson K.E."/>
        </authorList>
    </citation>
    <scope>NUCLEOTIDE SEQUENCE [LARGE SCALE GENOMIC DNA]</scope>
    <source>
        <strain evidence="2 3">RM3268</strain>
    </source>
</reference>
<dbReference type="AlphaFoldDB" id="C8PEX7"/>
<gene>
    <name evidence="2" type="ORF">CAMGR0001_2616</name>
</gene>
<comment type="caution">
    <text evidence="2">The sequence shown here is derived from an EMBL/GenBank/DDBJ whole genome shotgun (WGS) entry which is preliminary data.</text>
</comment>
<evidence type="ECO:0000256" key="1">
    <source>
        <dbReference type="SAM" id="MobiDB-lite"/>
    </source>
</evidence>
<evidence type="ECO:0008006" key="4">
    <source>
        <dbReference type="Google" id="ProtNLM"/>
    </source>
</evidence>
<evidence type="ECO:0000313" key="2">
    <source>
        <dbReference type="EMBL" id="EEV18605.1"/>
    </source>
</evidence>
<accession>C8PEX7</accession>
<sequence>MKENFMRNLIAALVAAVFFIGCSNWNISNEPSGVRNQTKSQSSKTNIGGVNDKVQEVSTAGTTDMVETTLPDSTGMTNAPKDRSDAFHINQVISAWNKQPDSIKTTEDNGNIYTWKNYKPGCDVSLTSDSEGYVSKSAIKSALSQCL</sequence>
<proteinExistence type="predicted"/>
<organism evidence="2 3">
    <name type="scientific">Campylobacter gracilis RM3268</name>
    <dbReference type="NCBI Taxonomy" id="553220"/>
    <lineage>
        <taxon>Bacteria</taxon>
        <taxon>Pseudomonadati</taxon>
        <taxon>Campylobacterota</taxon>
        <taxon>Epsilonproteobacteria</taxon>
        <taxon>Campylobacterales</taxon>
        <taxon>Campylobacteraceae</taxon>
        <taxon>Campylobacter</taxon>
    </lineage>
</organism>
<protein>
    <recommendedName>
        <fullName evidence="4">Lipoprotein</fullName>
    </recommendedName>
</protein>
<keyword evidence="3" id="KW-1185">Reference proteome</keyword>
<dbReference type="EMBL" id="ACYG01000009">
    <property type="protein sequence ID" value="EEV18605.1"/>
    <property type="molecule type" value="Genomic_DNA"/>
</dbReference>
<feature type="compositionally biased region" description="Polar residues" evidence="1">
    <location>
        <begin position="30"/>
        <end position="48"/>
    </location>
</feature>
<dbReference type="PROSITE" id="PS51257">
    <property type="entry name" value="PROKAR_LIPOPROTEIN"/>
    <property type="match status" value="1"/>
</dbReference>
<feature type="compositionally biased region" description="Polar residues" evidence="1">
    <location>
        <begin position="56"/>
        <end position="77"/>
    </location>
</feature>
<dbReference type="Proteomes" id="UP000005709">
    <property type="component" value="Unassembled WGS sequence"/>
</dbReference>
<feature type="region of interest" description="Disordered" evidence="1">
    <location>
        <begin position="30"/>
        <end position="82"/>
    </location>
</feature>